<evidence type="ECO:0000256" key="1">
    <source>
        <dbReference type="SAM" id="Coils"/>
    </source>
</evidence>
<proteinExistence type="predicted"/>
<feature type="coiled-coil region" evidence="1">
    <location>
        <begin position="121"/>
        <end position="148"/>
    </location>
</feature>
<evidence type="ECO:0000313" key="3">
    <source>
        <dbReference type="Proteomes" id="UP000041254"/>
    </source>
</evidence>
<dbReference type="InParanoid" id="A0A0G4EFR4"/>
<dbReference type="VEuPathDB" id="CryptoDB:Vbra_7230"/>
<dbReference type="PROSITE" id="PS50096">
    <property type="entry name" value="IQ"/>
    <property type="match status" value="1"/>
</dbReference>
<reference evidence="2 3" key="1">
    <citation type="submission" date="2014-11" db="EMBL/GenBank/DDBJ databases">
        <authorList>
            <person name="Zhu J."/>
            <person name="Qi W."/>
            <person name="Song R."/>
        </authorList>
    </citation>
    <scope>NUCLEOTIDE SEQUENCE [LARGE SCALE GENOMIC DNA]</scope>
</reference>
<organism evidence="2 3">
    <name type="scientific">Vitrella brassicaformis (strain CCMP3155)</name>
    <dbReference type="NCBI Taxonomy" id="1169540"/>
    <lineage>
        <taxon>Eukaryota</taxon>
        <taxon>Sar</taxon>
        <taxon>Alveolata</taxon>
        <taxon>Colpodellida</taxon>
        <taxon>Vitrellaceae</taxon>
        <taxon>Vitrella</taxon>
    </lineage>
</organism>
<sequence>MSHTRGITDHLIALLKGRPISTAYPPCHLNHAHHHELESLNEWISDRLMLGESTFVPFEHAPSASPQDVAKTLQENFTRDMAIYSAAFEELSHQCTFHCALLAQVVSRLWCAVVEYLNRTFGALRRNLNSYDRTINKKENEADMLRDLCGKFRAETQKKEAEHNQDYFDHMQLKVDHNLALRVLENIKNENRSINQRMLAVEDAAHRIAMNAINQPKDGETEKPQDDFYINTVHEIERTLTKLDAEEGKHARLLEQSAATFEGLKGFLATFRHFEAKAAERIMVSQEVQTDCTFDAHVESLLGEMDKQLFFVGGEQEAEAMPVVNDLTKDWSDVSEEDERGRSVDRVQQNLKLAIRAPTLVAAKLGYRPQAMLGLASGKVLSKMKFLEILRALVDFHAELDAEYNPVPFTTSLQKFIEREAPQGAQRLYLLLDLVGAFREHWHSSGTVRLVAQFLGVFARGQTPMYLSSVRLFEKAVELSDARLLRSRKGRSALERTAITYDDASGVVRRLFTDLPQSRLQRVEHSLIGYSKRGRSGGGRPSWESDKVLLDVDLFLERLVWKSVECDALREVQSAVEFCTRVDCSLREILNFHMTRPQFRLSVLRSVVCSTEDLPSIKRTPFYSGCRLSRLFVATNESEVRLFDMWRWALKFRDELLERCSVISYQFGVSDVAEDDADEASEDWSLLAGIVKAEDAFDLTSHFSRGLLRRRKNGYVVPYRSRVAQLGAGLRYSLRYLEPVGNGEEQDQSIPFLVFLATANYYNLRWDKELRREVASTRIQAWVRGHIARRHSGADT</sequence>
<evidence type="ECO:0000313" key="2">
    <source>
        <dbReference type="EMBL" id="CEL94254.1"/>
    </source>
</evidence>
<dbReference type="AlphaFoldDB" id="A0A0G4EFR4"/>
<protein>
    <submittedName>
        <fullName evidence="2">Uncharacterized protein</fullName>
    </submittedName>
</protein>
<dbReference type="Proteomes" id="UP000041254">
    <property type="component" value="Unassembled WGS sequence"/>
</dbReference>
<name>A0A0G4EFR4_VITBC</name>
<keyword evidence="1" id="KW-0175">Coiled coil</keyword>
<dbReference type="EMBL" id="CDMY01000212">
    <property type="protein sequence ID" value="CEL94254.1"/>
    <property type="molecule type" value="Genomic_DNA"/>
</dbReference>
<dbReference type="InterPro" id="IPR000048">
    <property type="entry name" value="IQ_motif_EF-hand-BS"/>
</dbReference>
<gene>
    <name evidence="2" type="ORF">Vbra_7230</name>
</gene>
<keyword evidence="3" id="KW-1185">Reference proteome</keyword>
<dbReference type="Pfam" id="PF00612">
    <property type="entry name" value="IQ"/>
    <property type="match status" value="1"/>
</dbReference>
<accession>A0A0G4EFR4</accession>